<evidence type="ECO:0000313" key="2">
    <source>
        <dbReference type="Proteomes" id="UP000018949"/>
    </source>
</evidence>
<keyword evidence="2" id="KW-1185">Reference proteome</keyword>
<sequence length="79" mass="8936">MITIEDLKKEFELIKDKPKFQKMLDFASILTSYFEQENIKPIVVGSLSVPTRNRNLSQGFNLTFATGTESSASNFFLIG</sequence>
<accession>W4RMJ3</accession>
<evidence type="ECO:0000313" key="1">
    <source>
        <dbReference type="EMBL" id="GAE45526.1"/>
    </source>
</evidence>
<gene>
    <name evidence="1" type="ORF">JCM21738_2339</name>
</gene>
<comment type="caution">
    <text evidence="1">The sequence shown here is derived from an EMBL/GenBank/DDBJ whole genome shotgun (WGS) entry which is preliminary data.</text>
</comment>
<dbReference type="RefSeq" id="WP_023625977.1">
    <property type="nucleotide sequence ID" value="NZ_BAUW01000024.1"/>
</dbReference>
<dbReference type="AlphaFoldDB" id="W4RMJ3"/>
<name>W4RMJ3_9BACI</name>
<dbReference type="EMBL" id="BAUW01000024">
    <property type="protein sequence ID" value="GAE45526.1"/>
    <property type="molecule type" value="Genomic_DNA"/>
</dbReference>
<reference evidence="1 2" key="1">
    <citation type="submission" date="2013-12" db="EMBL/GenBank/DDBJ databases">
        <title>NBRP : Genome information of microbial organism related human and environment.</title>
        <authorList>
            <person name="Hattori M."/>
            <person name="Oshima K."/>
            <person name="Inaba H."/>
            <person name="Suda W."/>
            <person name="Sakamoto M."/>
            <person name="Iino T."/>
            <person name="Kitahara M."/>
            <person name="Oshida Y."/>
            <person name="Iida T."/>
            <person name="Kudo T."/>
            <person name="Itoh T."/>
            <person name="Ahmed I."/>
            <person name="Ohkuma M."/>
        </authorList>
    </citation>
    <scope>NUCLEOTIDE SEQUENCE [LARGE SCALE GENOMIC DNA]</scope>
    <source>
        <strain evidence="1 2">JCM 21738</strain>
    </source>
</reference>
<organism evidence="1 2">
    <name type="scientific">Mesobacillus boroniphilus JCM 21738</name>
    <dbReference type="NCBI Taxonomy" id="1294265"/>
    <lineage>
        <taxon>Bacteria</taxon>
        <taxon>Bacillati</taxon>
        <taxon>Bacillota</taxon>
        <taxon>Bacilli</taxon>
        <taxon>Bacillales</taxon>
        <taxon>Bacillaceae</taxon>
        <taxon>Mesobacillus</taxon>
    </lineage>
</organism>
<dbReference type="Proteomes" id="UP000018949">
    <property type="component" value="Unassembled WGS sequence"/>
</dbReference>
<proteinExistence type="predicted"/>
<protein>
    <submittedName>
        <fullName evidence="1">Uncharacterized protein</fullName>
    </submittedName>
</protein>